<dbReference type="AlphaFoldDB" id="A0A8J2MDG1"/>
<evidence type="ECO:0000313" key="3">
    <source>
        <dbReference type="Proteomes" id="UP000708208"/>
    </source>
</evidence>
<dbReference type="Pfam" id="PF06585">
    <property type="entry name" value="JHBP"/>
    <property type="match status" value="1"/>
</dbReference>
<organism evidence="2 3">
    <name type="scientific">Allacma fusca</name>
    <dbReference type="NCBI Taxonomy" id="39272"/>
    <lineage>
        <taxon>Eukaryota</taxon>
        <taxon>Metazoa</taxon>
        <taxon>Ecdysozoa</taxon>
        <taxon>Arthropoda</taxon>
        <taxon>Hexapoda</taxon>
        <taxon>Collembola</taxon>
        <taxon>Symphypleona</taxon>
        <taxon>Sminthuridae</taxon>
        <taxon>Allacma</taxon>
    </lineage>
</organism>
<dbReference type="Proteomes" id="UP000708208">
    <property type="component" value="Unassembled WGS sequence"/>
</dbReference>
<evidence type="ECO:0000256" key="1">
    <source>
        <dbReference type="SAM" id="SignalP"/>
    </source>
</evidence>
<dbReference type="InterPro" id="IPR010562">
    <property type="entry name" value="Haemolymph_juvenile_hormone-bd"/>
</dbReference>
<keyword evidence="3" id="KW-1185">Reference proteome</keyword>
<dbReference type="SMART" id="SM00700">
    <property type="entry name" value="JHBP"/>
    <property type="match status" value="1"/>
</dbReference>
<comment type="caution">
    <text evidence="2">The sequence shown here is derived from an EMBL/GenBank/DDBJ whole genome shotgun (WGS) entry which is preliminary data.</text>
</comment>
<feature type="chain" id="PRO_5035233225" evidence="1">
    <location>
        <begin position="19"/>
        <end position="264"/>
    </location>
</feature>
<sequence length="264" mass="28139">MGLKIFTLVLCCAFTAHTFSLNKKFHKDDPIATPKLDFGPGLGDLINAVIKNLTANGPVEIIPSLGPLNLTQIIPAIIGEDQLNPLKGTLNLSSIALTGLDGAEIVNSTFNLGGLLSPIKVNFDANLPGVGLGGNYGINALLLGILPVKGQGQFAMSIDITAGGGGDLKALPSLKFSAFDYKMDLRNVDVNFEGLIGSPELSEQINKIINNFIDDLLIPSINSLEEKLHLFINTTITDLLNEIVGEITYQKLLEILNAILNPKP</sequence>
<reference evidence="2" key="1">
    <citation type="submission" date="2021-06" db="EMBL/GenBank/DDBJ databases">
        <authorList>
            <person name="Hodson N. C."/>
            <person name="Mongue J. A."/>
            <person name="Jaron S. K."/>
        </authorList>
    </citation>
    <scope>NUCLEOTIDE SEQUENCE</scope>
</reference>
<dbReference type="PANTHER" id="PTHR11008:SF9">
    <property type="entry name" value="PROTEIN TAKEOUT-LIKE PROTEIN"/>
    <property type="match status" value="1"/>
</dbReference>
<gene>
    <name evidence="2" type="ORF">AFUS01_LOCUS45908</name>
</gene>
<name>A0A8J2MDG1_9HEXA</name>
<proteinExistence type="predicted"/>
<evidence type="ECO:0000313" key="2">
    <source>
        <dbReference type="EMBL" id="CAG7836690.1"/>
    </source>
</evidence>
<dbReference type="EMBL" id="CAJVCH010571125">
    <property type="protein sequence ID" value="CAG7836690.1"/>
    <property type="molecule type" value="Genomic_DNA"/>
</dbReference>
<accession>A0A8J2MDG1</accession>
<dbReference type="OrthoDB" id="6370791at2759"/>
<dbReference type="PANTHER" id="PTHR11008">
    <property type="entry name" value="PROTEIN TAKEOUT-LIKE PROTEIN"/>
    <property type="match status" value="1"/>
</dbReference>
<feature type="signal peptide" evidence="1">
    <location>
        <begin position="1"/>
        <end position="18"/>
    </location>
</feature>
<keyword evidence="1" id="KW-0732">Signal</keyword>
<protein>
    <submittedName>
        <fullName evidence="2">Uncharacterized protein</fullName>
    </submittedName>
</protein>